<evidence type="ECO:0000313" key="3">
    <source>
        <dbReference type="Proteomes" id="UP001303046"/>
    </source>
</evidence>
<proteinExistence type="predicted"/>
<keyword evidence="3" id="KW-1185">Reference proteome</keyword>
<reference evidence="2 3" key="1">
    <citation type="submission" date="2023-08" db="EMBL/GenBank/DDBJ databases">
        <title>A Necator americanus chromosomal reference genome.</title>
        <authorList>
            <person name="Ilik V."/>
            <person name="Petrzelkova K.J."/>
            <person name="Pardy F."/>
            <person name="Fuh T."/>
            <person name="Niatou-Singa F.S."/>
            <person name="Gouil Q."/>
            <person name="Baker L."/>
            <person name="Ritchie M.E."/>
            <person name="Jex A.R."/>
            <person name="Gazzola D."/>
            <person name="Li H."/>
            <person name="Toshio Fujiwara R."/>
            <person name="Zhan B."/>
            <person name="Aroian R.V."/>
            <person name="Pafco B."/>
            <person name="Schwarz E.M."/>
        </authorList>
    </citation>
    <scope>NUCLEOTIDE SEQUENCE [LARGE SCALE GENOMIC DNA]</scope>
    <source>
        <strain evidence="2 3">Aroian</strain>
        <tissue evidence="2">Whole animal</tissue>
    </source>
</reference>
<accession>A0ABR1CK64</accession>
<organism evidence="2 3">
    <name type="scientific">Necator americanus</name>
    <name type="common">Human hookworm</name>
    <dbReference type="NCBI Taxonomy" id="51031"/>
    <lineage>
        <taxon>Eukaryota</taxon>
        <taxon>Metazoa</taxon>
        <taxon>Ecdysozoa</taxon>
        <taxon>Nematoda</taxon>
        <taxon>Chromadorea</taxon>
        <taxon>Rhabditida</taxon>
        <taxon>Rhabditina</taxon>
        <taxon>Rhabditomorpha</taxon>
        <taxon>Strongyloidea</taxon>
        <taxon>Ancylostomatidae</taxon>
        <taxon>Bunostominae</taxon>
        <taxon>Necator</taxon>
    </lineage>
</organism>
<dbReference type="EMBL" id="JAVFWL010000002">
    <property type="protein sequence ID" value="KAK6738320.1"/>
    <property type="molecule type" value="Genomic_DNA"/>
</dbReference>
<evidence type="ECO:0000256" key="1">
    <source>
        <dbReference type="SAM" id="MobiDB-lite"/>
    </source>
</evidence>
<comment type="caution">
    <text evidence="2">The sequence shown here is derived from an EMBL/GenBank/DDBJ whole genome shotgun (WGS) entry which is preliminary data.</text>
</comment>
<gene>
    <name evidence="2" type="primary">Necator_chrII.g8229</name>
    <name evidence="2" type="ORF">RB195_020435</name>
</gene>
<evidence type="ECO:0000313" key="2">
    <source>
        <dbReference type="EMBL" id="KAK6738320.1"/>
    </source>
</evidence>
<feature type="compositionally biased region" description="Basic and acidic residues" evidence="1">
    <location>
        <begin position="42"/>
        <end position="55"/>
    </location>
</feature>
<protein>
    <submittedName>
        <fullName evidence="2">Uncharacterized protein</fullName>
    </submittedName>
</protein>
<dbReference type="Proteomes" id="UP001303046">
    <property type="component" value="Unassembled WGS sequence"/>
</dbReference>
<feature type="region of interest" description="Disordered" evidence="1">
    <location>
        <begin position="42"/>
        <end position="62"/>
    </location>
</feature>
<sequence length="110" mass="12560">MSSTRTSFVLIRERFGSGGTRMCRSVYWNGAMFNDAMNGLRRGEERETKKKKNDESYVEENPSSKKVIVLHVLVGDGPRLLVDKPPPPMRRFIKLRPVYSDKIAALIDTD</sequence>
<name>A0ABR1CK64_NECAM</name>